<dbReference type="GO" id="GO:0003682">
    <property type="term" value="F:chromatin binding"/>
    <property type="evidence" value="ECO:0007669"/>
    <property type="project" value="TreeGrafter"/>
</dbReference>
<dbReference type="GO" id="GO:0007095">
    <property type="term" value="P:mitotic G2 DNA damage checkpoint signaling"/>
    <property type="evidence" value="ECO:0007669"/>
    <property type="project" value="TreeGrafter"/>
</dbReference>
<organism evidence="3 4">
    <name type="scientific">Mugilogobius chulae</name>
    <name type="common">yellowstripe goby</name>
    <dbReference type="NCBI Taxonomy" id="88201"/>
    <lineage>
        <taxon>Eukaryota</taxon>
        <taxon>Metazoa</taxon>
        <taxon>Chordata</taxon>
        <taxon>Craniata</taxon>
        <taxon>Vertebrata</taxon>
        <taxon>Euteleostomi</taxon>
        <taxon>Actinopterygii</taxon>
        <taxon>Neopterygii</taxon>
        <taxon>Teleostei</taxon>
        <taxon>Neoteleostei</taxon>
        <taxon>Acanthomorphata</taxon>
        <taxon>Gobiaria</taxon>
        <taxon>Gobiiformes</taxon>
        <taxon>Gobioidei</taxon>
        <taxon>Gobiidae</taxon>
        <taxon>Gobionellinae</taxon>
        <taxon>Mugilogobius</taxon>
    </lineage>
</organism>
<dbReference type="Pfam" id="PF15749">
    <property type="entry name" value="MRNIP"/>
    <property type="match status" value="1"/>
</dbReference>
<dbReference type="AlphaFoldDB" id="A0AAW0P488"/>
<protein>
    <recommendedName>
        <fullName evidence="2">MRN complex-interacting protein N-terminal domain-containing protein</fullName>
    </recommendedName>
</protein>
<proteinExistence type="predicted"/>
<feature type="region of interest" description="Disordered" evidence="1">
    <location>
        <begin position="142"/>
        <end position="195"/>
    </location>
</feature>
<comment type="caution">
    <text evidence="3">The sequence shown here is derived from an EMBL/GenBank/DDBJ whole genome shotgun (WGS) entry which is preliminary data.</text>
</comment>
<keyword evidence="4" id="KW-1185">Reference proteome</keyword>
<accession>A0AAW0P488</accession>
<evidence type="ECO:0000259" key="2">
    <source>
        <dbReference type="Pfam" id="PF15749"/>
    </source>
</evidence>
<name>A0AAW0P488_9GOBI</name>
<gene>
    <name evidence="3" type="ORF">WMY93_012019</name>
</gene>
<evidence type="ECO:0000313" key="4">
    <source>
        <dbReference type="Proteomes" id="UP001460270"/>
    </source>
</evidence>
<dbReference type="EMBL" id="JBBPFD010000008">
    <property type="protein sequence ID" value="KAK7916258.1"/>
    <property type="molecule type" value="Genomic_DNA"/>
</dbReference>
<feature type="domain" description="MRN complex-interacting protein N-terminal" evidence="2">
    <location>
        <begin position="7"/>
        <end position="105"/>
    </location>
</feature>
<reference evidence="4" key="1">
    <citation type="submission" date="2024-04" db="EMBL/GenBank/DDBJ databases">
        <title>Salinicola lusitanus LLJ914,a marine bacterium isolated from the Okinawa Trough.</title>
        <authorList>
            <person name="Li J."/>
        </authorList>
    </citation>
    <scope>NUCLEOTIDE SEQUENCE [LARGE SCALE GENOMIC DNA]</scope>
</reference>
<dbReference type="PANTHER" id="PTHR15863:SF2">
    <property type="entry name" value="MRN COMPLEX-INTERACTING PROTEIN"/>
    <property type="match status" value="1"/>
</dbReference>
<dbReference type="Proteomes" id="UP001460270">
    <property type="component" value="Unassembled WGS sequence"/>
</dbReference>
<feature type="compositionally biased region" description="Low complexity" evidence="1">
    <location>
        <begin position="178"/>
        <end position="195"/>
    </location>
</feature>
<dbReference type="GO" id="GO:0005634">
    <property type="term" value="C:nucleus"/>
    <property type="evidence" value="ECO:0007669"/>
    <property type="project" value="TreeGrafter"/>
</dbReference>
<sequence>MVQEFHVLRCFSCEIFQVQQVKKVNKWTCKVCGQKQSVVKEFGRGCGADCRRHVQKLNGARGAKMEEEAKVRAEMDTQTHWHETEFAEEEEQQQLYKPVSRWDKYMPASQEEAGLIQKGAEPEVEEAVVLDRDLLYSNTQRAKRRETNWGQQWKRRRTSNQDTFRTDRSYAGPPCPQPSTSAPPTVTPLTTPSPN</sequence>
<dbReference type="InterPro" id="IPR032739">
    <property type="entry name" value="MRNIP"/>
</dbReference>
<dbReference type="PANTHER" id="PTHR15863">
    <property type="entry name" value="MRN COMPLEX-INTERACTING PROTEIN"/>
    <property type="match status" value="1"/>
</dbReference>
<evidence type="ECO:0000313" key="3">
    <source>
        <dbReference type="EMBL" id="KAK7916258.1"/>
    </source>
</evidence>
<evidence type="ECO:0000256" key="1">
    <source>
        <dbReference type="SAM" id="MobiDB-lite"/>
    </source>
</evidence>
<dbReference type="InterPro" id="IPR049472">
    <property type="entry name" value="MRNIP_N"/>
</dbReference>